<feature type="domain" description="Transcription regulator PadR N-terminal" evidence="1">
    <location>
        <begin position="14"/>
        <end position="83"/>
    </location>
</feature>
<dbReference type="EMBL" id="DVNM01000014">
    <property type="protein sequence ID" value="HIU68824.1"/>
    <property type="molecule type" value="Genomic_DNA"/>
</dbReference>
<protein>
    <submittedName>
        <fullName evidence="2">PadR family transcriptional regulator</fullName>
    </submittedName>
</protein>
<dbReference type="SUPFAM" id="SSF46785">
    <property type="entry name" value="Winged helix' DNA-binding domain"/>
    <property type="match status" value="1"/>
</dbReference>
<dbReference type="PANTHER" id="PTHR33169">
    <property type="entry name" value="PADR-FAMILY TRANSCRIPTIONAL REGULATOR"/>
    <property type="match status" value="1"/>
</dbReference>
<reference evidence="2" key="2">
    <citation type="journal article" date="2021" name="PeerJ">
        <title>Extensive microbial diversity within the chicken gut microbiome revealed by metagenomics and culture.</title>
        <authorList>
            <person name="Gilroy R."/>
            <person name="Ravi A."/>
            <person name="Getino M."/>
            <person name="Pursley I."/>
            <person name="Horton D.L."/>
            <person name="Alikhan N.F."/>
            <person name="Baker D."/>
            <person name="Gharbi K."/>
            <person name="Hall N."/>
            <person name="Watson M."/>
            <person name="Adriaenssens E.M."/>
            <person name="Foster-Nyarko E."/>
            <person name="Jarju S."/>
            <person name="Secka A."/>
            <person name="Antonio M."/>
            <person name="Oren A."/>
            <person name="Chaudhuri R.R."/>
            <person name="La Ragione R."/>
            <person name="Hildebrand F."/>
            <person name="Pallen M.J."/>
        </authorList>
    </citation>
    <scope>NUCLEOTIDE SEQUENCE</scope>
    <source>
        <strain evidence="2">CHK176-6737</strain>
    </source>
</reference>
<name>A0A9D1SN73_9FIRM</name>
<proteinExistence type="predicted"/>
<dbReference type="InterPro" id="IPR052509">
    <property type="entry name" value="Metal_resp_DNA-bind_regulator"/>
</dbReference>
<gene>
    <name evidence="2" type="ORF">IAD23_02550</name>
</gene>
<dbReference type="PANTHER" id="PTHR33169:SF14">
    <property type="entry name" value="TRANSCRIPTIONAL REGULATOR RV3488"/>
    <property type="match status" value="1"/>
</dbReference>
<dbReference type="Gene3D" id="1.10.10.10">
    <property type="entry name" value="Winged helix-like DNA-binding domain superfamily/Winged helix DNA-binding domain"/>
    <property type="match status" value="1"/>
</dbReference>
<dbReference type="AlphaFoldDB" id="A0A9D1SN73"/>
<comment type="caution">
    <text evidence="2">The sequence shown here is derived from an EMBL/GenBank/DDBJ whole genome shotgun (WGS) entry which is preliminary data.</text>
</comment>
<sequence>MTFQLGAGLLDACVLAVLNGGDTYGYVLTQRIKEVLDISESTLYPVLRRLQKDACLITYDQPYQGRNRRYYSITDYGRANLQKAQAEWSIYKKKVDSILAEGVDGHE</sequence>
<evidence type="ECO:0000313" key="3">
    <source>
        <dbReference type="Proteomes" id="UP000824125"/>
    </source>
</evidence>
<dbReference type="Pfam" id="PF03551">
    <property type="entry name" value="PadR"/>
    <property type="match status" value="1"/>
</dbReference>
<evidence type="ECO:0000259" key="1">
    <source>
        <dbReference type="Pfam" id="PF03551"/>
    </source>
</evidence>
<dbReference type="InterPro" id="IPR036390">
    <property type="entry name" value="WH_DNA-bd_sf"/>
</dbReference>
<evidence type="ECO:0000313" key="2">
    <source>
        <dbReference type="EMBL" id="HIU68824.1"/>
    </source>
</evidence>
<reference evidence="2" key="1">
    <citation type="submission" date="2020-10" db="EMBL/GenBank/DDBJ databases">
        <authorList>
            <person name="Gilroy R."/>
        </authorList>
    </citation>
    <scope>NUCLEOTIDE SEQUENCE</scope>
    <source>
        <strain evidence="2">CHK176-6737</strain>
    </source>
</reference>
<organism evidence="2 3">
    <name type="scientific">Candidatus Scybalenecus merdavium</name>
    <dbReference type="NCBI Taxonomy" id="2840939"/>
    <lineage>
        <taxon>Bacteria</taxon>
        <taxon>Bacillati</taxon>
        <taxon>Bacillota</taxon>
        <taxon>Clostridia</taxon>
        <taxon>Eubacteriales</taxon>
        <taxon>Oscillospiraceae</taxon>
        <taxon>Oscillospiraceae incertae sedis</taxon>
        <taxon>Candidatus Scybalenecus</taxon>
    </lineage>
</organism>
<dbReference type="Proteomes" id="UP000824125">
    <property type="component" value="Unassembled WGS sequence"/>
</dbReference>
<accession>A0A9D1SN73</accession>
<dbReference type="InterPro" id="IPR036388">
    <property type="entry name" value="WH-like_DNA-bd_sf"/>
</dbReference>
<dbReference type="InterPro" id="IPR005149">
    <property type="entry name" value="Tscrpt_reg_PadR_N"/>
</dbReference>